<dbReference type="RefSeq" id="WP_211861132.1">
    <property type="nucleotide sequence ID" value="NZ_JAAEDM010000010.1"/>
</dbReference>
<reference evidence="3" key="1">
    <citation type="submission" date="2020-01" db="EMBL/GenBank/DDBJ databases">
        <authorList>
            <person name="Rat A."/>
        </authorList>
    </citation>
    <scope>NUCLEOTIDE SEQUENCE</scope>
    <source>
        <strain evidence="3">LMG 31231</strain>
    </source>
</reference>
<dbReference type="EMBL" id="JAAEDM010000010">
    <property type="protein sequence ID" value="MBR0670759.1"/>
    <property type="molecule type" value="Genomic_DNA"/>
</dbReference>
<feature type="region of interest" description="Disordered" evidence="1">
    <location>
        <begin position="211"/>
        <end position="245"/>
    </location>
</feature>
<evidence type="ECO:0000313" key="4">
    <source>
        <dbReference type="Proteomes" id="UP001138751"/>
    </source>
</evidence>
<name>A0A9X9WUD0_9PROT</name>
<feature type="domain" description="Cytochrome c-552/4" evidence="2">
    <location>
        <begin position="113"/>
        <end position="153"/>
    </location>
</feature>
<dbReference type="SUPFAM" id="SSF48695">
    <property type="entry name" value="Multiheme cytochromes"/>
    <property type="match status" value="1"/>
</dbReference>
<reference evidence="3" key="2">
    <citation type="journal article" date="2021" name="Syst. Appl. Microbiol.">
        <title>Roseomonas hellenica sp. nov., isolated from roots of wild-growing Alkanna tinctoria.</title>
        <authorList>
            <person name="Rat A."/>
            <person name="Naranjo H.D."/>
            <person name="Lebbe L."/>
            <person name="Cnockaert M."/>
            <person name="Krigas N."/>
            <person name="Grigoriadou K."/>
            <person name="Maloupa E."/>
            <person name="Willems A."/>
        </authorList>
    </citation>
    <scope>NUCLEOTIDE SEQUENCE</scope>
    <source>
        <strain evidence="3">LMG 31231</strain>
    </source>
</reference>
<protein>
    <recommendedName>
        <fullName evidence="2">Cytochrome c-552/4 domain-containing protein</fullName>
    </recommendedName>
</protein>
<dbReference type="AlphaFoldDB" id="A0A9X9WUD0"/>
<dbReference type="Gene3D" id="1.10.1130.10">
    <property type="entry name" value="Flavocytochrome C3, Chain A"/>
    <property type="match status" value="1"/>
</dbReference>
<dbReference type="Pfam" id="PF13435">
    <property type="entry name" value="Cytochrome_C554"/>
    <property type="match status" value="1"/>
</dbReference>
<evidence type="ECO:0000256" key="1">
    <source>
        <dbReference type="SAM" id="MobiDB-lite"/>
    </source>
</evidence>
<dbReference type="Proteomes" id="UP001138751">
    <property type="component" value="Unassembled WGS sequence"/>
</dbReference>
<keyword evidence="4" id="KW-1185">Reference proteome</keyword>
<proteinExistence type="predicted"/>
<feature type="compositionally biased region" description="Low complexity" evidence="1">
    <location>
        <begin position="236"/>
        <end position="245"/>
    </location>
</feature>
<accession>A0A9X9WUD0</accession>
<dbReference type="InterPro" id="IPR023155">
    <property type="entry name" value="Cyt_c-552/4"/>
</dbReference>
<gene>
    <name evidence="3" type="ORF">GXW76_06215</name>
</gene>
<feature type="compositionally biased region" description="Low complexity" evidence="1">
    <location>
        <begin position="211"/>
        <end position="224"/>
    </location>
</feature>
<evidence type="ECO:0000313" key="3">
    <source>
        <dbReference type="EMBL" id="MBR0670759.1"/>
    </source>
</evidence>
<evidence type="ECO:0000259" key="2">
    <source>
        <dbReference type="Pfam" id="PF13435"/>
    </source>
</evidence>
<organism evidence="3 4">
    <name type="scientific">Neoroseomonas soli</name>
    <dbReference type="NCBI Taxonomy" id="1081025"/>
    <lineage>
        <taxon>Bacteria</taxon>
        <taxon>Pseudomonadati</taxon>
        <taxon>Pseudomonadota</taxon>
        <taxon>Alphaproteobacteria</taxon>
        <taxon>Acetobacterales</taxon>
        <taxon>Acetobacteraceae</taxon>
        <taxon>Neoroseomonas</taxon>
    </lineage>
</organism>
<comment type="caution">
    <text evidence="3">The sequence shown here is derived from an EMBL/GenBank/DDBJ whole genome shotgun (WGS) entry which is preliminary data.</text>
</comment>
<sequence>MAAATPANVLGDFSGVTSTDGRHTATFRREGDRYVIRTDGPGGAVADFTITETFGADPLQQYLLLFPDGRRQALPWAWDTRLREEGGQRWFHLMAQEPLPTNDPLHWTGREQTWNFMCASCHSTGLVRGYDEATDRYETTWTEISVGCESCHGPGAAHVAWAQPGARKDDSHRALLVRLRDRSGGAWRFVADDPRAPMTGSTQLVDELCVRPGSRPGSSLSSVSNHQPRMPPPSSMRPADPSSTV</sequence>
<dbReference type="InterPro" id="IPR036280">
    <property type="entry name" value="Multihaem_cyt_sf"/>
</dbReference>